<accession>A0A6G0U6Q2</accession>
<dbReference type="Proteomes" id="UP000475862">
    <property type="component" value="Unassembled WGS sequence"/>
</dbReference>
<keyword evidence="2" id="KW-1185">Reference proteome</keyword>
<name>A0A6G0U6Q2_APHGL</name>
<comment type="caution">
    <text evidence="1">The sequence shown here is derived from an EMBL/GenBank/DDBJ whole genome shotgun (WGS) entry which is preliminary data.</text>
</comment>
<dbReference type="EMBL" id="VYZN01000003">
    <property type="protein sequence ID" value="KAE9543962.1"/>
    <property type="molecule type" value="Genomic_DNA"/>
</dbReference>
<organism evidence="1 2">
    <name type="scientific">Aphis glycines</name>
    <name type="common">Soybean aphid</name>
    <dbReference type="NCBI Taxonomy" id="307491"/>
    <lineage>
        <taxon>Eukaryota</taxon>
        <taxon>Metazoa</taxon>
        <taxon>Ecdysozoa</taxon>
        <taxon>Arthropoda</taxon>
        <taxon>Hexapoda</taxon>
        <taxon>Insecta</taxon>
        <taxon>Pterygota</taxon>
        <taxon>Neoptera</taxon>
        <taxon>Paraneoptera</taxon>
        <taxon>Hemiptera</taxon>
        <taxon>Sternorrhyncha</taxon>
        <taxon>Aphidomorpha</taxon>
        <taxon>Aphidoidea</taxon>
        <taxon>Aphididae</taxon>
        <taxon>Aphidini</taxon>
        <taxon>Aphis</taxon>
        <taxon>Aphis</taxon>
    </lineage>
</organism>
<protein>
    <submittedName>
        <fullName evidence="1">Uncharacterized protein</fullName>
    </submittedName>
</protein>
<reference evidence="1 2" key="1">
    <citation type="submission" date="2019-08" db="EMBL/GenBank/DDBJ databases">
        <title>The genome of the soybean aphid Biotype 1, its phylome, world population structure and adaptation to the North American continent.</title>
        <authorList>
            <person name="Giordano R."/>
            <person name="Donthu R.K."/>
            <person name="Hernandez A.G."/>
            <person name="Wright C.L."/>
            <person name="Zimin A.V."/>
        </authorList>
    </citation>
    <scope>NUCLEOTIDE SEQUENCE [LARGE SCALE GENOMIC DNA]</scope>
    <source>
        <tissue evidence="1">Whole aphids</tissue>
    </source>
</reference>
<proteinExistence type="predicted"/>
<evidence type="ECO:0000313" key="2">
    <source>
        <dbReference type="Proteomes" id="UP000475862"/>
    </source>
</evidence>
<sequence>MLQFQSSWVISDGEVKFLVHYTGQNFQKNREKQKKVMENGNSYSKSCFDQIDFFVWLYSKTYHCKYLKFSPNVYISVIYIHNTRLYLVKIFMIGICQNHENLQVKKFNTKFSISFLQVAIEETLSIFIGKILSSRVKILENLIQMENILEIYDRDNQVTSFDGKKHSRTQNKYLRLLRYQFKYPLLNIKKTYMLESITQVLFLKWKTLGGVIQN</sequence>
<gene>
    <name evidence="1" type="ORF">AGLY_001651</name>
</gene>
<evidence type="ECO:0000313" key="1">
    <source>
        <dbReference type="EMBL" id="KAE9543962.1"/>
    </source>
</evidence>
<dbReference type="AlphaFoldDB" id="A0A6G0U6Q2"/>